<keyword evidence="5" id="KW-1185">Reference proteome</keyword>
<comment type="similarity">
    <text evidence="1 2">Belongs to the anti-sigma-factor antagonist family.</text>
</comment>
<proteinExistence type="inferred from homology"/>
<dbReference type="OrthoDB" id="9799280at2"/>
<dbReference type="NCBIfam" id="TIGR00377">
    <property type="entry name" value="ant_ant_sig"/>
    <property type="match status" value="1"/>
</dbReference>
<evidence type="ECO:0000259" key="3">
    <source>
        <dbReference type="PROSITE" id="PS50801"/>
    </source>
</evidence>
<dbReference type="InterPro" id="IPR036513">
    <property type="entry name" value="STAS_dom_sf"/>
</dbReference>
<dbReference type="EMBL" id="CP001968">
    <property type="protein sequence ID" value="ADD68669.1"/>
    <property type="molecule type" value="Genomic_DNA"/>
</dbReference>
<dbReference type="PANTHER" id="PTHR33495">
    <property type="entry name" value="ANTI-SIGMA FACTOR ANTAGONIST TM_1081-RELATED-RELATED"/>
    <property type="match status" value="1"/>
</dbReference>
<evidence type="ECO:0000256" key="2">
    <source>
        <dbReference type="RuleBase" id="RU003749"/>
    </source>
</evidence>
<dbReference type="RefSeq" id="WP_013011179.1">
    <property type="nucleotide sequence ID" value="NC_013943.1"/>
</dbReference>
<accession>D4H106</accession>
<dbReference type="KEGG" id="dap:Dacet_1905"/>
<reference evidence="4 5" key="1">
    <citation type="journal article" date="2010" name="Stand. Genomic Sci.">
        <title>Complete genome sequence of Denitrovibrio acetiphilus type strain (N2460).</title>
        <authorList>
            <person name="Kiss H."/>
            <person name="Lang E."/>
            <person name="Lapidus A."/>
            <person name="Copeland A."/>
            <person name="Nolan M."/>
            <person name="Glavina Del Rio T."/>
            <person name="Chen F."/>
            <person name="Lucas S."/>
            <person name="Tice H."/>
            <person name="Cheng J.F."/>
            <person name="Han C."/>
            <person name="Goodwin L."/>
            <person name="Pitluck S."/>
            <person name="Liolios K."/>
            <person name="Pati A."/>
            <person name="Ivanova N."/>
            <person name="Mavromatis K."/>
            <person name="Chen A."/>
            <person name="Palaniappan K."/>
            <person name="Land M."/>
            <person name="Hauser L."/>
            <person name="Chang Y.J."/>
            <person name="Jeffries C.D."/>
            <person name="Detter J.C."/>
            <person name="Brettin T."/>
            <person name="Spring S."/>
            <person name="Rohde M."/>
            <person name="Goker M."/>
            <person name="Woyke T."/>
            <person name="Bristow J."/>
            <person name="Eisen J.A."/>
            <person name="Markowitz V."/>
            <person name="Hugenholtz P."/>
            <person name="Kyrpides N.C."/>
            <person name="Klenk H.P."/>
        </authorList>
    </citation>
    <scope>NUCLEOTIDE SEQUENCE [LARGE SCALE GENOMIC DNA]</scope>
    <source>
        <strain evidence="5">DSM 12809 / NBRC 114555 / N2460</strain>
    </source>
</reference>
<name>D4H106_DENA2</name>
<dbReference type="InParanoid" id="D4H106"/>
<dbReference type="InterPro" id="IPR003658">
    <property type="entry name" value="Anti-sigma_ant"/>
</dbReference>
<dbReference type="eggNOG" id="COG1366">
    <property type="taxonomic scope" value="Bacteria"/>
</dbReference>
<feature type="domain" description="STAS" evidence="3">
    <location>
        <begin position="23"/>
        <end position="113"/>
    </location>
</feature>
<dbReference type="Gene3D" id="3.30.750.24">
    <property type="entry name" value="STAS domain"/>
    <property type="match status" value="1"/>
</dbReference>
<organism evidence="4 5">
    <name type="scientific">Denitrovibrio acetiphilus (strain DSM 12809 / NBRC 114555 / N2460)</name>
    <dbReference type="NCBI Taxonomy" id="522772"/>
    <lineage>
        <taxon>Bacteria</taxon>
        <taxon>Pseudomonadati</taxon>
        <taxon>Deferribacterota</taxon>
        <taxon>Deferribacteres</taxon>
        <taxon>Deferribacterales</taxon>
        <taxon>Geovibrionaceae</taxon>
        <taxon>Denitrovibrio</taxon>
    </lineage>
</organism>
<dbReference type="PaxDb" id="522772-Dacet_1905"/>
<dbReference type="HOGENOM" id="CLU_115403_6_1_0"/>
<dbReference type="Proteomes" id="UP000002012">
    <property type="component" value="Chromosome"/>
</dbReference>
<sequence length="114" mass="13032">MAFNSENTEFGGKLFETLYPINELDSYNGEELKKYTVEVVSGIDAVIINFTKVSYLNSSGLRELIQILKLMKENNKSFFLTSVNKEIMKIFVSTNLNRLFSIHESNEDAMKSFA</sequence>
<dbReference type="GO" id="GO:0043856">
    <property type="term" value="F:anti-sigma factor antagonist activity"/>
    <property type="evidence" value="ECO:0007669"/>
    <property type="project" value="InterPro"/>
</dbReference>
<evidence type="ECO:0000313" key="4">
    <source>
        <dbReference type="EMBL" id="ADD68669.1"/>
    </source>
</evidence>
<gene>
    <name evidence="4" type="ordered locus">Dacet_1905</name>
</gene>
<protein>
    <recommendedName>
        <fullName evidence="2">Anti-sigma factor antagonist</fullName>
    </recommendedName>
</protein>
<dbReference type="AlphaFoldDB" id="D4H106"/>
<dbReference type="PROSITE" id="PS50801">
    <property type="entry name" value="STAS"/>
    <property type="match status" value="1"/>
</dbReference>
<dbReference type="InterPro" id="IPR002645">
    <property type="entry name" value="STAS_dom"/>
</dbReference>
<dbReference type="STRING" id="522772.Dacet_1905"/>
<evidence type="ECO:0000313" key="5">
    <source>
        <dbReference type="Proteomes" id="UP000002012"/>
    </source>
</evidence>
<dbReference type="CDD" id="cd07043">
    <property type="entry name" value="STAS_anti-anti-sigma_factors"/>
    <property type="match status" value="1"/>
</dbReference>
<dbReference type="SUPFAM" id="SSF52091">
    <property type="entry name" value="SpoIIaa-like"/>
    <property type="match status" value="1"/>
</dbReference>
<evidence type="ECO:0000256" key="1">
    <source>
        <dbReference type="ARBA" id="ARBA00009013"/>
    </source>
</evidence>
<dbReference type="Pfam" id="PF01740">
    <property type="entry name" value="STAS"/>
    <property type="match status" value="1"/>
</dbReference>